<keyword evidence="2" id="KW-1185">Reference proteome</keyword>
<dbReference type="AlphaFoldDB" id="A0A3R8JS26"/>
<reference evidence="1" key="1">
    <citation type="submission" date="2018-10" db="EMBL/GenBank/DDBJ databases">
        <title>Schaedlerella arabinophila gen. nov. sp. nov., isolated from the mouse intestinal tract and comparative analysis with the genome of the closely related altered Schaedler flora strain ASF502.</title>
        <authorList>
            <person name="Miyake S."/>
            <person name="Soh M."/>
            <person name="Seedorf H."/>
        </authorList>
    </citation>
    <scope>NUCLEOTIDE SEQUENCE [LARGE SCALE GENOMIC DNA]</scope>
    <source>
        <strain evidence="1">DSM 106076</strain>
    </source>
</reference>
<dbReference type="Proteomes" id="UP000274920">
    <property type="component" value="Unassembled WGS sequence"/>
</dbReference>
<sequence length="116" mass="13367">MYILSLVKYGKCSLALFDFIPFGFSITRESMDFQYFHKTSWIIINYYWFIFRNKTEPAQVRAQTSAKIGSLPCIKVFKKGILCYTSSIGICAGGNIPFWRIPENADDGYPQKVIQI</sequence>
<gene>
    <name evidence="1" type="ORF">EBB54_25720</name>
</gene>
<evidence type="ECO:0000313" key="1">
    <source>
        <dbReference type="EMBL" id="RRK34351.1"/>
    </source>
</evidence>
<protein>
    <submittedName>
        <fullName evidence="1">Uncharacterized protein</fullName>
    </submittedName>
</protein>
<proteinExistence type="predicted"/>
<dbReference type="EMBL" id="RHJS01000002">
    <property type="protein sequence ID" value="RRK34351.1"/>
    <property type="molecule type" value="Genomic_DNA"/>
</dbReference>
<evidence type="ECO:0000313" key="2">
    <source>
        <dbReference type="Proteomes" id="UP000274920"/>
    </source>
</evidence>
<comment type="caution">
    <text evidence="1">The sequence shown here is derived from an EMBL/GenBank/DDBJ whole genome shotgun (WGS) entry which is preliminary data.</text>
</comment>
<accession>A0A3R8JS26</accession>
<name>A0A3R8JS26_9FIRM</name>
<organism evidence="1 2">
    <name type="scientific">Schaedlerella arabinosiphila</name>
    <dbReference type="NCBI Taxonomy" id="2044587"/>
    <lineage>
        <taxon>Bacteria</taxon>
        <taxon>Bacillati</taxon>
        <taxon>Bacillota</taxon>
        <taxon>Clostridia</taxon>
        <taxon>Lachnospirales</taxon>
        <taxon>Lachnospiraceae</taxon>
        <taxon>Schaedlerella</taxon>
    </lineage>
</organism>